<feature type="non-terminal residue" evidence="1">
    <location>
        <position position="1"/>
    </location>
</feature>
<reference evidence="1" key="1">
    <citation type="submission" date="2021-06" db="EMBL/GenBank/DDBJ databases">
        <authorList>
            <person name="Kallberg Y."/>
            <person name="Tangrot J."/>
            <person name="Rosling A."/>
        </authorList>
    </citation>
    <scope>NUCLEOTIDE SEQUENCE</scope>
    <source>
        <strain evidence="1">MA453B</strain>
    </source>
</reference>
<dbReference type="EMBL" id="CAJVPY010069308">
    <property type="protein sequence ID" value="CAG8827210.1"/>
    <property type="molecule type" value="Genomic_DNA"/>
</dbReference>
<sequence length="54" mass="5841">EAINSGLVNKVFKNKEETLMEAIKTATIIASKSPIATLGTNLEYTAIWNGSMLN</sequence>
<evidence type="ECO:0000313" key="2">
    <source>
        <dbReference type="Proteomes" id="UP000789405"/>
    </source>
</evidence>
<dbReference type="AlphaFoldDB" id="A0A9N9PC20"/>
<keyword evidence="2" id="KW-1185">Reference proteome</keyword>
<dbReference type="Proteomes" id="UP000789405">
    <property type="component" value="Unassembled WGS sequence"/>
</dbReference>
<protein>
    <submittedName>
        <fullName evidence="1">20878_t:CDS:1</fullName>
    </submittedName>
</protein>
<proteinExistence type="predicted"/>
<organism evidence="1 2">
    <name type="scientific">Dentiscutata erythropus</name>
    <dbReference type="NCBI Taxonomy" id="1348616"/>
    <lineage>
        <taxon>Eukaryota</taxon>
        <taxon>Fungi</taxon>
        <taxon>Fungi incertae sedis</taxon>
        <taxon>Mucoromycota</taxon>
        <taxon>Glomeromycotina</taxon>
        <taxon>Glomeromycetes</taxon>
        <taxon>Diversisporales</taxon>
        <taxon>Gigasporaceae</taxon>
        <taxon>Dentiscutata</taxon>
    </lineage>
</organism>
<feature type="non-terminal residue" evidence="1">
    <location>
        <position position="54"/>
    </location>
</feature>
<gene>
    <name evidence="1" type="ORF">DERYTH_LOCUS28243</name>
</gene>
<accession>A0A9N9PC20</accession>
<dbReference type="InterPro" id="IPR029045">
    <property type="entry name" value="ClpP/crotonase-like_dom_sf"/>
</dbReference>
<dbReference type="OrthoDB" id="14970at2759"/>
<evidence type="ECO:0000313" key="1">
    <source>
        <dbReference type="EMBL" id="CAG8827210.1"/>
    </source>
</evidence>
<comment type="caution">
    <text evidence="1">The sequence shown here is derived from an EMBL/GenBank/DDBJ whole genome shotgun (WGS) entry which is preliminary data.</text>
</comment>
<name>A0A9N9PC20_9GLOM</name>
<dbReference type="SUPFAM" id="SSF52096">
    <property type="entry name" value="ClpP/crotonase"/>
    <property type="match status" value="1"/>
</dbReference>